<comment type="similarity">
    <text evidence="2">Belongs to the KHG/KDPG aldolase family.</text>
</comment>
<organism evidence="6">
    <name type="scientific">Schlesneria paludicola</name>
    <dbReference type="NCBI Taxonomy" id="360056"/>
    <lineage>
        <taxon>Bacteria</taxon>
        <taxon>Pseudomonadati</taxon>
        <taxon>Planctomycetota</taxon>
        <taxon>Planctomycetia</taxon>
        <taxon>Planctomycetales</taxon>
        <taxon>Planctomycetaceae</taxon>
        <taxon>Schlesneria</taxon>
    </lineage>
</organism>
<keyword evidence="4 6" id="KW-0456">Lyase</keyword>
<dbReference type="Gene3D" id="3.20.20.70">
    <property type="entry name" value="Aldolase class I"/>
    <property type="match status" value="1"/>
</dbReference>
<dbReference type="InterPro" id="IPR031338">
    <property type="entry name" value="KDPG/KHG_AS_2"/>
</dbReference>
<dbReference type="GO" id="GO:0008700">
    <property type="term" value="F:(R,S)-4-hydroxy-2-oxoglutarate aldolase activity"/>
    <property type="evidence" value="ECO:0007669"/>
    <property type="project" value="UniProtKB-EC"/>
</dbReference>
<keyword evidence="5" id="KW-0119">Carbohydrate metabolism</keyword>
<dbReference type="SUPFAM" id="SSF51569">
    <property type="entry name" value="Aldolase"/>
    <property type="match status" value="1"/>
</dbReference>
<dbReference type="Pfam" id="PF01081">
    <property type="entry name" value="Aldolase"/>
    <property type="match status" value="1"/>
</dbReference>
<evidence type="ECO:0000313" key="6">
    <source>
        <dbReference type="EMBL" id="HEN15106.1"/>
    </source>
</evidence>
<evidence type="ECO:0000256" key="4">
    <source>
        <dbReference type="ARBA" id="ARBA00023239"/>
    </source>
</evidence>
<dbReference type="EC" id="4.1.3.16" evidence="6"/>
<protein>
    <submittedName>
        <fullName evidence="6">Bifunctional 4-hydroxy-2-oxoglutarate aldolase/2-dehydro-3-deoxy-phosphogluconate aldolase</fullName>
        <ecNumber evidence="6">4.1.2.14</ecNumber>
        <ecNumber evidence="6">4.1.3.16</ecNumber>
    </submittedName>
</protein>
<comment type="caution">
    <text evidence="6">The sequence shown here is derived from an EMBL/GenBank/DDBJ whole genome shotgun (WGS) entry which is preliminary data.</text>
</comment>
<dbReference type="PANTHER" id="PTHR30246:SF1">
    <property type="entry name" value="2-DEHYDRO-3-DEOXY-6-PHOSPHOGALACTONATE ALDOLASE-RELATED"/>
    <property type="match status" value="1"/>
</dbReference>
<dbReference type="NCBIfam" id="TIGR01182">
    <property type="entry name" value="eda"/>
    <property type="match status" value="1"/>
</dbReference>
<accession>A0A7C2JXQ9</accession>
<evidence type="ECO:0000256" key="2">
    <source>
        <dbReference type="ARBA" id="ARBA00006906"/>
    </source>
</evidence>
<dbReference type="InterPro" id="IPR013785">
    <property type="entry name" value="Aldolase_TIM"/>
</dbReference>
<gene>
    <name evidence="6" type="primary">eda</name>
    <name evidence="6" type="ORF">ENQ76_06510</name>
</gene>
<evidence type="ECO:0000256" key="3">
    <source>
        <dbReference type="ARBA" id="ARBA00011233"/>
    </source>
</evidence>
<dbReference type="PANTHER" id="PTHR30246">
    <property type="entry name" value="2-KETO-3-DEOXY-6-PHOSPHOGLUCONATE ALDOLASE"/>
    <property type="match status" value="1"/>
</dbReference>
<dbReference type="EC" id="4.1.2.14" evidence="6"/>
<dbReference type="GO" id="GO:0008675">
    <property type="term" value="F:2-dehydro-3-deoxy-phosphogluconate aldolase activity"/>
    <property type="evidence" value="ECO:0007669"/>
    <property type="project" value="UniProtKB-EC"/>
</dbReference>
<dbReference type="EMBL" id="DSOK01000189">
    <property type="protein sequence ID" value="HEN15106.1"/>
    <property type="molecule type" value="Genomic_DNA"/>
</dbReference>
<comment type="pathway">
    <text evidence="1">Carbohydrate acid metabolism.</text>
</comment>
<evidence type="ECO:0000256" key="1">
    <source>
        <dbReference type="ARBA" id="ARBA00004761"/>
    </source>
</evidence>
<sequence>MSRHDDLQRVLQSGLVAIIRANSGEQLVQVSRALYEGGIDVIEVTFTVPNAVEVLTAVKRDLGKQILLGAGTVLDPETARAAFLAGAEFLVSPVVNLDVIRLGLRYDKLVMPGAYTPTEILTAWEAGADVVKLFPADIGGPAYLKALKGPLPQVRLLPTGGVNLQTLPDFFKAGACAVGLGSSLVEKDAVERGDFARIRDLARQYVELVKQVQEPRTK</sequence>
<reference evidence="6" key="1">
    <citation type="journal article" date="2020" name="mSystems">
        <title>Genome- and Community-Level Interaction Insights into Carbon Utilization and Element Cycling Functions of Hydrothermarchaeota in Hydrothermal Sediment.</title>
        <authorList>
            <person name="Zhou Z."/>
            <person name="Liu Y."/>
            <person name="Xu W."/>
            <person name="Pan J."/>
            <person name="Luo Z.H."/>
            <person name="Li M."/>
        </authorList>
    </citation>
    <scope>NUCLEOTIDE SEQUENCE [LARGE SCALE GENOMIC DNA]</scope>
    <source>
        <strain evidence="6">SpSt-339</strain>
    </source>
</reference>
<dbReference type="PROSITE" id="PS00160">
    <property type="entry name" value="ALDOLASE_KDPG_KHG_2"/>
    <property type="match status" value="1"/>
</dbReference>
<comment type="subunit">
    <text evidence="3">Homotrimer.</text>
</comment>
<proteinExistence type="inferred from homology"/>
<evidence type="ECO:0000256" key="5">
    <source>
        <dbReference type="ARBA" id="ARBA00023277"/>
    </source>
</evidence>
<dbReference type="CDD" id="cd00452">
    <property type="entry name" value="KDPG_aldolase"/>
    <property type="match status" value="1"/>
</dbReference>
<dbReference type="InterPro" id="IPR000887">
    <property type="entry name" value="Aldlse_KDPG_KHG"/>
</dbReference>
<dbReference type="AlphaFoldDB" id="A0A7C2JXQ9"/>
<name>A0A7C2JXQ9_9PLAN</name>